<organism evidence="5 6">
    <name type="scientific">Xylona heveae (strain CBS 132557 / TC161)</name>
    <dbReference type="NCBI Taxonomy" id="1328760"/>
    <lineage>
        <taxon>Eukaryota</taxon>
        <taxon>Fungi</taxon>
        <taxon>Dikarya</taxon>
        <taxon>Ascomycota</taxon>
        <taxon>Pezizomycotina</taxon>
        <taxon>Xylonomycetes</taxon>
        <taxon>Xylonales</taxon>
        <taxon>Xylonaceae</taxon>
        <taxon>Xylona</taxon>
    </lineage>
</organism>
<dbReference type="PROSITE" id="PS00354">
    <property type="entry name" value="HMGI_Y"/>
    <property type="match status" value="1"/>
</dbReference>
<dbReference type="EMBL" id="KV407460">
    <property type="protein sequence ID" value="KZF21761.1"/>
    <property type="molecule type" value="Genomic_DNA"/>
</dbReference>
<dbReference type="PROSITE" id="PS00463">
    <property type="entry name" value="ZN2_CY6_FUNGAL_1"/>
    <property type="match status" value="1"/>
</dbReference>
<dbReference type="Pfam" id="PF00172">
    <property type="entry name" value="Zn_clus"/>
    <property type="match status" value="1"/>
</dbReference>
<evidence type="ECO:0000256" key="3">
    <source>
        <dbReference type="SAM" id="MobiDB-lite"/>
    </source>
</evidence>
<dbReference type="PANTHER" id="PTHR37534">
    <property type="entry name" value="TRANSCRIPTIONAL ACTIVATOR PROTEIN UGA3"/>
    <property type="match status" value="1"/>
</dbReference>
<reference evidence="5 6" key="1">
    <citation type="journal article" date="2016" name="Fungal Biol.">
        <title>The genome of Xylona heveae provides a window into fungal endophytism.</title>
        <authorList>
            <person name="Gazis R."/>
            <person name="Kuo A."/>
            <person name="Riley R."/>
            <person name="LaButti K."/>
            <person name="Lipzen A."/>
            <person name="Lin J."/>
            <person name="Amirebrahimi M."/>
            <person name="Hesse C.N."/>
            <person name="Spatafora J.W."/>
            <person name="Henrissat B."/>
            <person name="Hainaut M."/>
            <person name="Grigoriev I.V."/>
            <person name="Hibbett D.S."/>
        </authorList>
    </citation>
    <scope>NUCLEOTIDE SEQUENCE [LARGE SCALE GENOMIC DNA]</scope>
    <source>
        <strain evidence="5 6">TC161</strain>
    </source>
</reference>
<evidence type="ECO:0000313" key="6">
    <source>
        <dbReference type="Proteomes" id="UP000076632"/>
    </source>
</evidence>
<feature type="domain" description="Zn(2)-C6 fungal-type" evidence="4">
    <location>
        <begin position="103"/>
        <end position="131"/>
    </location>
</feature>
<dbReference type="PROSITE" id="PS50048">
    <property type="entry name" value="ZN2_CY6_FUNGAL_2"/>
    <property type="match status" value="1"/>
</dbReference>
<feature type="region of interest" description="Disordered" evidence="3">
    <location>
        <begin position="66"/>
        <end position="88"/>
    </location>
</feature>
<keyword evidence="2" id="KW-0539">Nucleus</keyword>
<dbReference type="Proteomes" id="UP000076632">
    <property type="component" value="Unassembled WGS sequence"/>
</dbReference>
<dbReference type="GO" id="GO:0008270">
    <property type="term" value="F:zinc ion binding"/>
    <property type="evidence" value="ECO:0007669"/>
    <property type="project" value="InterPro"/>
</dbReference>
<dbReference type="RefSeq" id="XP_018187316.1">
    <property type="nucleotide sequence ID" value="XM_018329380.1"/>
</dbReference>
<evidence type="ECO:0000313" key="5">
    <source>
        <dbReference type="EMBL" id="KZF21761.1"/>
    </source>
</evidence>
<accession>A0A165G5H3</accession>
<dbReference type="CDD" id="cd00067">
    <property type="entry name" value="GAL4"/>
    <property type="match status" value="1"/>
</dbReference>
<keyword evidence="6" id="KW-1185">Reference proteome</keyword>
<protein>
    <recommendedName>
        <fullName evidence="4">Zn(2)-C6 fungal-type domain-containing protein</fullName>
    </recommendedName>
</protein>
<gene>
    <name evidence="5" type="ORF">L228DRAFT_159356</name>
</gene>
<dbReference type="InterPro" id="IPR036864">
    <property type="entry name" value="Zn2-C6_fun-type_DNA-bd_sf"/>
</dbReference>
<dbReference type="OMA" id="DMNMDFL"/>
<dbReference type="GO" id="GO:0000981">
    <property type="term" value="F:DNA-binding transcription factor activity, RNA polymerase II-specific"/>
    <property type="evidence" value="ECO:0007669"/>
    <property type="project" value="InterPro"/>
</dbReference>
<dbReference type="GO" id="GO:0045944">
    <property type="term" value="P:positive regulation of transcription by RNA polymerase II"/>
    <property type="evidence" value="ECO:0007669"/>
    <property type="project" value="TreeGrafter"/>
</dbReference>
<dbReference type="SUPFAM" id="SSF57701">
    <property type="entry name" value="Zn2/Cys6 DNA-binding domain"/>
    <property type="match status" value="1"/>
</dbReference>
<dbReference type="OrthoDB" id="5333823at2759"/>
<dbReference type="InterPro" id="IPR000637">
    <property type="entry name" value="HMGI/Y_DNA-bd_CS"/>
</dbReference>
<dbReference type="InterPro" id="IPR021858">
    <property type="entry name" value="Fun_TF"/>
</dbReference>
<dbReference type="SMART" id="SM00066">
    <property type="entry name" value="GAL4"/>
    <property type="match status" value="1"/>
</dbReference>
<dbReference type="GeneID" id="28894517"/>
<evidence type="ECO:0000256" key="2">
    <source>
        <dbReference type="ARBA" id="ARBA00023242"/>
    </source>
</evidence>
<evidence type="ECO:0000256" key="1">
    <source>
        <dbReference type="ARBA" id="ARBA00004123"/>
    </source>
</evidence>
<dbReference type="GO" id="GO:0005634">
    <property type="term" value="C:nucleus"/>
    <property type="evidence" value="ECO:0007669"/>
    <property type="project" value="UniProtKB-SubCell"/>
</dbReference>
<dbReference type="AlphaFoldDB" id="A0A165G5H3"/>
<dbReference type="InterPro" id="IPR001138">
    <property type="entry name" value="Zn2Cys6_DnaBD"/>
</dbReference>
<dbReference type="GO" id="GO:0000976">
    <property type="term" value="F:transcription cis-regulatory region binding"/>
    <property type="evidence" value="ECO:0007669"/>
    <property type="project" value="TreeGrafter"/>
</dbReference>
<evidence type="ECO:0000259" key="4">
    <source>
        <dbReference type="PROSITE" id="PS50048"/>
    </source>
</evidence>
<feature type="compositionally biased region" description="Basic residues" evidence="3">
    <location>
        <begin position="75"/>
        <end position="86"/>
    </location>
</feature>
<dbReference type="Pfam" id="PF11951">
    <property type="entry name" value="Fungal_trans_2"/>
    <property type="match status" value="1"/>
</dbReference>
<dbReference type="STRING" id="1328760.A0A165G5H3"/>
<proteinExistence type="predicted"/>
<dbReference type="InParanoid" id="A0A165G5H3"/>
<dbReference type="Gene3D" id="4.10.240.10">
    <property type="entry name" value="Zn(2)-C6 fungal-type DNA-binding domain"/>
    <property type="match status" value="1"/>
</dbReference>
<sequence>MLHQWEIASSVSSYDVAKSTDMATNAESLVTRLSICSSSRASADWSAGSTNSSASTDLPFHTEDFGAPIDGTLAKRPRGRPRKHPKPAIDVVPKITKGRSKTGCLTCRRRKKKCDEARPICLNCQKNSVVCEGYQIPERWKSGKQKAEEIQRQAIRQHPLPVLVDGIETDIDRVFLDHFVHRVSRVLTLINDESNPFKELLLPMAIRHRGLMHSILCLAGSHLGSVDKSPALEERQNYHFEHAVRYLRTNKQLTAKANGETNELIDDPTVAQTLILCLTTICRGDTQGEYRPHLDAARHLLLSQQTENKEFGQFLMEFFLYHDVSNSITSLDRRPLLLMENFQLPAFMIQPEAGSMLGVLDGLFGYLSKITALRDRMRTRMHQDIQPLVDYSIFNEAVAIDGEIRTWSANQPEGTSRYVAAQLYRQSTWVYLYRTVHPSAPCEKIHEAVEHGLDYLRQLPRDASTQSVLLMPLFLLGCAAFDPAQRPEIRTAFQGLEAYSNLGNIKPAREVMELVWQKMDLGDGSSWDWETIIQEKGYDFLVT</sequence>
<comment type="subcellular location">
    <subcellularLocation>
        <location evidence="1">Nucleus</location>
    </subcellularLocation>
</comment>
<dbReference type="PANTHER" id="PTHR37534:SF38">
    <property type="entry name" value="ZN(2)-C6 FUNGAL-TYPE DOMAIN-CONTAINING PROTEIN"/>
    <property type="match status" value="1"/>
</dbReference>
<name>A0A165G5H3_XYLHT</name>